<comment type="caution">
    <text evidence="4">The sequence shown here is derived from an EMBL/GenBank/DDBJ whole genome shotgun (WGS) entry which is preliminary data.</text>
</comment>
<proteinExistence type="predicted"/>
<dbReference type="PANTHER" id="PTHR43861:SF1">
    <property type="entry name" value="TRANS-ACONITATE 2-METHYLTRANSFERASE"/>
    <property type="match status" value="1"/>
</dbReference>
<reference evidence="4" key="1">
    <citation type="submission" date="2021-04" db="EMBL/GenBank/DDBJ databases">
        <authorList>
            <person name="Pira H."/>
            <person name="Risdian C."/>
            <person name="Wink J."/>
        </authorList>
    </citation>
    <scope>NUCLEOTIDE SEQUENCE</scope>
    <source>
        <strain evidence="4">WHY3</strain>
    </source>
</reference>
<dbReference type="PANTHER" id="PTHR43861">
    <property type="entry name" value="TRANS-ACONITATE 2-METHYLTRANSFERASE-RELATED"/>
    <property type="match status" value="1"/>
</dbReference>
<dbReference type="InterPro" id="IPR041698">
    <property type="entry name" value="Methyltransf_25"/>
</dbReference>
<dbReference type="GO" id="GO:0008168">
    <property type="term" value="F:methyltransferase activity"/>
    <property type="evidence" value="ECO:0007669"/>
    <property type="project" value="UniProtKB-KW"/>
</dbReference>
<evidence type="ECO:0000259" key="3">
    <source>
        <dbReference type="Pfam" id="PF13649"/>
    </source>
</evidence>
<dbReference type="EMBL" id="JAGSPD010000001">
    <property type="protein sequence ID" value="MBV7267600.1"/>
    <property type="molecule type" value="Genomic_DNA"/>
</dbReference>
<gene>
    <name evidence="4" type="ORF">KCG49_00170</name>
</gene>
<dbReference type="AlphaFoldDB" id="A0A9X1F564"/>
<name>A0A9X1F564_9FLAO</name>
<organism evidence="4 5">
    <name type="scientific">Winogradskyella luteola</name>
    <dbReference type="NCBI Taxonomy" id="2828330"/>
    <lineage>
        <taxon>Bacteria</taxon>
        <taxon>Pseudomonadati</taxon>
        <taxon>Bacteroidota</taxon>
        <taxon>Flavobacteriia</taxon>
        <taxon>Flavobacteriales</taxon>
        <taxon>Flavobacteriaceae</taxon>
        <taxon>Winogradskyella</taxon>
    </lineage>
</organism>
<protein>
    <submittedName>
        <fullName evidence="4">Class I SAM-dependent methyltransferase</fullName>
    </submittedName>
</protein>
<dbReference type="CDD" id="cd02440">
    <property type="entry name" value="AdoMet_MTases"/>
    <property type="match status" value="1"/>
</dbReference>
<accession>A0A9X1F564</accession>
<evidence type="ECO:0000313" key="5">
    <source>
        <dbReference type="Proteomes" id="UP001138894"/>
    </source>
</evidence>
<feature type="domain" description="Methyltransferase" evidence="3">
    <location>
        <begin position="90"/>
        <end position="184"/>
    </location>
</feature>
<sequence>MNKASLTNLLRRLKLFYVMDWLRFYYQRFKNRAANSAFKKKYPEVKLPPDYLMYESFQINYEKYYNGGLNMAEWLTNHFKKHTELNHKNILDWGCGPGRIIRHMPTVINNNCNFFGTDYNERSIDWCAKNLPKIAFNKNKLKAHLPYDSNYMDVIYGISIFTHLSEQMHYEWFNELHRILKPDGILLLSMHGDNFKIKLSEAEIKTYNQGKLVVRGQVKEGHRTFVAFHPKAFLEDLFKDIDILEHIIQTSTNKNWVPQDIWIVRKKKN</sequence>
<dbReference type="Pfam" id="PF13649">
    <property type="entry name" value="Methyltransf_25"/>
    <property type="match status" value="1"/>
</dbReference>
<keyword evidence="2" id="KW-0808">Transferase</keyword>
<keyword evidence="1 4" id="KW-0489">Methyltransferase</keyword>
<evidence type="ECO:0000256" key="1">
    <source>
        <dbReference type="ARBA" id="ARBA00022603"/>
    </source>
</evidence>
<keyword evidence="5" id="KW-1185">Reference proteome</keyword>
<dbReference type="RefSeq" id="WP_218544160.1">
    <property type="nucleotide sequence ID" value="NZ_JAGSPD010000001.1"/>
</dbReference>
<dbReference type="GO" id="GO:0032259">
    <property type="term" value="P:methylation"/>
    <property type="evidence" value="ECO:0007669"/>
    <property type="project" value="UniProtKB-KW"/>
</dbReference>
<evidence type="ECO:0000256" key="2">
    <source>
        <dbReference type="ARBA" id="ARBA00022679"/>
    </source>
</evidence>
<evidence type="ECO:0000313" key="4">
    <source>
        <dbReference type="EMBL" id="MBV7267600.1"/>
    </source>
</evidence>
<dbReference type="Proteomes" id="UP001138894">
    <property type="component" value="Unassembled WGS sequence"/>
</dbReference>